<protein>
    <recommendedName>
        <fullName evidence="3">Type VII secretion system accessory factor EsaA</fullName>
    </recommendedName>
</protein>
<evidence type="ECO:0000256" key="2">
    <source>
        <dbReference type="ARBA" id="ARBA00008338"/>
    </source>
</evidence>
<keyword evidence="7" id="KW-0843">Virulence</keyword>
<evidence type="ECO:0000256" key="7">
    <source>
        <dbReference type="ARBA" id="ARBA00023026"/>
    </source>
</evidence>
<comment type="similarity">
    <text evidence="2">Belongs to the EsaA family.</text>
</comment>
<dbReference type="InterPro" id="IPR051328">
    <property type="entry name" value="T7SS_ABC-Transporter"/>
</dbReference>
<evidence type="ECO:0000256" key="12">
    <source>
        <dbReference type="SAM" id="Phobius"/>
    </source>
</evidence>
<feature type="coiled-coil region" evidence="10">
    <location>
        <begin position="647"/>
        <end position="678"/>
    </location>
</feature>
<dbReference type="Gene3D" id="3.40.1710.10">
    <property type="entry name" value="abc type-2 transporter like domain"/>
    <property type="match status" value="1"/>
</dbReference>
<feature type="coiled-coil region" evidence="10">
    <location>
        <begin position="199"/>
        <end position="236"/>
    </location>
</feature>
<dbReference type="AlphaFoldDB" id="A0AAU8IIM7"/>
<evidence type="ECO:0000256" key="4">
    <source>
        <dbReference type="ARBA" id="ARBA00022475"/>
    </source>
</evidence>
<keyword evidence="10" id="KW-0175">Coiled coil</keyword>
<feature type="transmembrane region" description="Helical" evidence="12">
    <location>
        <begin position="915"/>
        <end position="933"/>
    </location>
</feature>
<feature type="transmembrane region" description="Helical" evidence="12">
    <location>
        <begin position="830"/>
        <end position="848"/>
    </location>
</feature>
<feature type="region of interest" description="Disordered" evidence="11">
    <location>
        <begin position="803"/>
        <end position="823"/>
    </location>
</feature>
<evidence type="ECO:0000256" key="6">
    <source>
        <dbReference type="ARBA" id="ARBA00022989"/>
    </source>
</evidence>
<keyword evidence="4" id="KW-1003">Cell membrane</keyword>
<sequence length="1000" mass="111329">MEKDEPKKIEPAAKIGHLALVNEDQGADMGSQHLNLGNQVAPLFREDHYQWENVSRSTADNGLKQGVYQAAIYIPSDFTENIFTYDRQKPKAAVISYQSNPKLTAEDSAKMQTEFQKVRGTLNQEFSKIYWRLVADKINYVNSNFAAVLQKDRQFLQAMSDFYKPSSKDMAQVFESQLNQVNDLLDQTNRTSEEAATRQESLTETKKQISDQLEALNKLNEQMKEQIHTLQKTRDTNKELVDDAIAKSQDGLNEVMDTFKSNMASPLKTSVTIDDPLKTSEEFTDLDHLFAHANTRLTHVNTQATNQIMDISNDYPDDPDDLIPTIDELVTQINHAKEGVHAALMDTDDESSVSEQVKTLNDQAISLFDEAKRNYETAQDLYHQAYGQDGETPSLYDKVDVYYNEALNLYKQALKREGIGQDQYQKYQDFFQAMTTVALNNVQSDISTLEQISKPEVITDTENGKDGPALLKSIGDIQNEIGNQNNGLANNANITKFDLDLSKIDDDADFSEESLFIDTDPNKNYRESELRSYQLLLMNTKNSLSNLLKMVTTFQPVQPVYSDLIQPDDPALSAPEDMELTEPERPDSVELGGAFDQTGSWMEQVTGQLISSLYGLDGINKEAQTVDQRETMNDTEKSIQGQYDHAIKQYNDALDIQKAELEKAQNVLLNNMSHMQQQVENVAKPLVLTEPDPTFKDVDKGFVLSFKSNTFNELNTIEEGIQSIADSQSAILKSSQDVRSLVNGVQSDANQLSGNWGQNVEATAQLGHAIARTLGNTGEPGNRNPSAYQQLVSPVNLAGLQPGGPNNIAEAEHDDPADTSTDAAPTEQPFLTLLAVLVASILIGYFSYHYRNLSRILNVVISSLLALVSSAAIVAYGITQYGLEGSGVIMWSFFTLGLIAVISVWVREAWQISDMVGVLLITGLIVYFTLPLLKNSLERFAYQNPAADVYLSIAYGEASFLFLEGMVALAVLMIPALAVIGIREVIHHIKEEKAHESETL</sequence>
<dbReference type="InterPro" id="IPR023838">
    <property type="entry name" value="T7SS_EsaA"/>
</dbReference>
<gene>
    <name evidence="13" type="primary">esaA</name>
    <name evidence="13" type="ORF">ABNN70_06980</name>
</gene>
<evidence type="ECO:0000256" key="3">
    <source>
        <dbReference type="ARBA" id="ARBA00020819"/>
    </source>
</evidence>
<evidence type="ECO:0000256" key="1">
    <source>
        <dbReference type="ARBA" id="ARBA00004651"/>
    </source>
</evidence>
<dbReference type="PANTHER" id="PTHR43077:SF10">
    <property type="entry name" value="TRANSPORT PERMEASE PROTEIN"/>
    <property type="match status" value="1"/>
</dbReference>
<dbReference type="GO" id="GO:0005886">
    <property type="term" value="C:plasma membrane"/>
    <property type="evidence" value="ECO:0007669"/>
    <property type="project" value="UniProtKB-SubCell"/>
</dbReference>
<evidence type="ECO:0000256" key="10">
    <source>
        <dbReference type="SAM" id="Coils"/>
    </source>
</evidence>
<dbReference type="NCBIfam" id="TIGR03929">
    <property type="entry name" value="T7_esaA_Nterm"/>
    <property type="match status" value="1"/>
</dbReference>
<keyword evidence="5 12" id="KW-0812">Transmembrane</keyword>
<dbReference type="PANTHER" id="PTHR43077">
    <property type="entry name" value="TRANSPORT PERMEASE YVFS-RELATED"/>
    <property type="match status" value="1"/>
</dbReference>
<feature type="transmembrane region" description="Helical" evidence="12">
    <location>
        <begin position="855"/>
        <end position="876"/>
    </location>
</feature>
<comment type="subunit">
    <text evidence="9">Homodimer. Interacts with EssB.</text>
</comment>
<evidence type="ECO:0000313" key="13">
    <source>
        <dbReference type="EMBL" id="XCJ18177.1"/>
    </source>
</evidence>
<keyword evidence="8 12" id="KW-0472">Membrane</keyword>
<dbReference type="EMBL" id="CP159510">
    <property type="protein sequence ID" value="XCJ18177.1"/>
    <property type="molecule type" value="Genomic_DNA"/>
</dbReference>
<accession>A0AAU8IIM7</accession>
<organism evidence="13">
    <name type="scientific">Sporolactobacillus sp. Y61</name>
    <dbReference type="NCBI Taxonomy" id="3160863"/>
    <lineage>
        <taxon>Bacteria</taxon>
        <taxon>Bacillati</taxon>
        <taxon>Bacillota</taxon>
        <taxon>Bacilli</taxon>
        <taxon>Bacillales</taxon>
        <taxon>Sporolactobacillaceae</taxon>
        <taxon>Sporolactobacillus</taxon>
    </lineage>
</organism>
<reference evidence="13" key="1">
    <citation type="submission" date="2024-06" db="EMBL/GenBank/DDBJ databases">
        <authorList>
            <person name="Fan A."/>
            <person name="Zhang F.Y."/>
            <person name="Zhang L."/>
        </authorList>
    </citation>
    <scope>NUCLEOTIDE SEQUENCE</scope>
    <source>
        <strain evidence="13">Y61</strain>
    </source>
</reference>
<feature type="transmembrane region" description="Helical" evidence="12">
    <location>
        <begin position="953"/>
        <end position="980"/>
    </location>
</feature>
<evidence type="ECO:0000256" key="8">
    <source>
        <dbReference type="ARBA" id="ARBA00023136"/>
    </source>
</evidence>
<evidence type="ECO:0000256" key="5">
    <source>
        <dbReference type="ARBA" id="ARBA00022692"/>
    </source>
</evidence>
<comment type="subcellular location">
    <subcellularLocation>
        <location evidence="1">Cell membrane</location>
        <topology evidence="1">Multi-pass membrane protein</topology>
    </subcellularLocation>
</comment>
<name>A0AAU8IIM7_9BACL</name>
<keyword evidence="6 12" id="KW-1133">Transmembrane helix</keyword>
<evidence type="ECO:0000256" key="11">
    <source>
        <dbReference type="SAM" id="MobiDB-lite"/>
    </source>
</evidence>
<evidence type="ECO:0000256" key="9">
    <source>
        <dbReference type="ARBA" id="ARBA00046722"/>
    </source>
</evidence>
<feature type="transmembrane region" description="Helical" evidence="12">
    <location>
        <begin position="888"/>
        <end position="906"/>
    </location>
</feature>
<dbReference type="RefSeq" id="WP_353949250.1">
    <property type="nucleotide sequence ID" value="NZ_CP159510.1"/>
</dbReference>
<proteinExistence type="inferred from homology"/>